<sequence length="415" mass="44196">MSLDTDAARFLDAATEGLGLDDDACRMLQTPFREVTFEVPLRRDTGELTVFRGYRVQHDRARGPFKGGMRFHPDVDLDHFRALAATMTWKTALVDIPFGGAKGGVACDPSTLSAGELERLVKEVVQRLDPIIGPDLDIPAPDMGTGPAEMAWMMDAYSDVHGYSPAVVTGKPLVLGGCPGRTEATGTGVAMATERVCADIGLDVDGATVAIQGLGNVGAHAAMALHERGARIVAVSDVDGARHNPGGLPLDTLARRLREDPEAKPPPVAEVLPDAEEMDPDDLLTLDVDIVVPAAIGGVVTPEVAEALRCRVLVEAANGPTTADAHDVLCGRDVTVVPDILANAGGVTVSYLEWAGNHSRTPWTHERVMARLAEVMFAAVDETRSRAAADEVDMRTAAYRVAVERVRRAQHLRGV</sequence>
<dbReference type="InterPro" id="IPR033922">
    <property type="entry name" value="NAD_bind_Glu_DH"/>
</dbReference>
<dbReference type="Pfam" id="PF02812">
    <property type="entry name" value="ELFV_dehydrog_N"/>
    <property type="match status" value="1"/>
</dbReference>
<keyword evidence="3 6" id="KW-0520">NAD</keyword>
<feature type="binding site" evidence="6">
    <location>
        <position position="90"/>
    </location>
    <ligand>
        <name>substrate</name>
    </ligand>
</feature>
<keyword evidence="6" id="KW-0547">Nucleotide-binding</keyword>
<evidence type="ECO:0000256" key="4">
    <source>
        <dbReference type="PIRNR" id="PIRNR000185"/>
    </source>
</evidence>
<dbReference type="AlphaFoldDB" id="A0A346XV02"/>
<evidence type="ECO:0000256" key="7">
    <source>
        <dbReference type="PIRSR" id="PIRSR000185-3"/>
    </source>
</evidence>
<evidence type="ECO:0000313" key="11">
    <source>
        <dbReference type="Proteomes" id="UP000264006"/>
    </source>
</evidence>
<dbReference type="GO" id="GO:0004352">
    <property type="term" value="F:glutamate dehydrogenase (NAD+) activity"/>
    <property type="evidence" value="ECO:0007669"/>
    <property type="project" value="TreeGrafter"/>
</dbReference>
<dbReference type="Gene3D" id="3.40.50.720">
    <property type="entry name" value="NAD(P)-binding Rossmann-like Domain"/>
    <property type="match status" value="1"/>
</dbReference>
<feature type="binding site" evidence="6">
    <location>
        <position position="216"/>
    </location>
    <ligand>
        <name>NAD(+)</name>
        <dbReference type="ChEBI" id="CHEBI:57540"/>
    </ligand>
</feature>
<dbReference type="SUPFAM" id="SSF53223">
    <property type="entry name" value="Aminoacid dehydrogenase-like, N-terminal domain"/>
    <property type="match status" value="1"/>
</dbReference>
<dbReference type="OrthoDB" id="9803297at2"/>
<dbReference type="InterPro" id="IPR006095">
    <property type="entry name" value="Glu/Leu/Phe/Val/Trp_DH"/>
</dbReference>
<feature type="site" description="Important for catalysis" evidence="7">
    <location>
        <position position="142"/>
    </location>
</feature>
<evidence type="ECO:0000256" key="6">
    <source>
        <dbReference type="PIRSR" id="PIRSR000185-2"/>
    </source>
</evidence>
<dbReference type="PIRSF" id="PIRSF000185">
    <property type="entry name" value="Glu_DH"/>
    <property type="match status" value="1"/>
</dbReference>
<gene>
    <name evidence="10" type="ORF">DVS28_a1350</name>
</gene>
<accession>A0A346XV02</accession>
<dbReference type="GO" id="GO:0006538">
    <property type="term" value="P:L-glutamate catabolic process"/>
    <property type="evidence" value="ECO:0007669"/>
    <property type="project" value="TreeGrafter"/>
</dbReference>
<keyword evidence="11" id="KW-1185">Reference proteome</keyword>
<evidence type="ECO:0000256" key="8">
    <source>
        <dbReference type="RuleBase" id="RU004417"/>
    </source>
</evidence>
<keyword evidence="2 4" id="KW-0560">Oxidoreductase</keyword>
<evidence type="ECO:0000256" key="1">
    <source>
        <dbReference type="ARBA" id="ARBA00006382"/>
    </source>
</evidence>
<feature type="binding site" evidence="6">
    <location>
        <position position="185"/>
    </location>
    <ligand>
        <name>NAD(+)</name>
        <dbReference type="ChEBI" id="CHEBI:57540"/>
    </ligand>
</feature>
<dbReference type="EMBL" id="CP031165">
    <property type="protein sequence ID" value="AXV06049.1"/>
    <property type="molecule type" value="Genomic_DNA"/>
</dbReference>
<dbReference type="PRINTS" id="PR00082">
    <property type="entry name" value="GLFDHDRGNASE"/>
</dbReference>
<dbReference type="Pfam" id="PF00208">
    <property type="entry name" value="ELFV_dehydrog"/>
    <property type="match status" value="1"/>
</dbReference>
<dbReference type="SUPFAM" id="SSF51735">
    <property type="entry name" value="NAD(P)-binding Rossmann-fold domains"/>
    <property type="match status" value="1"/>
</dbReference>
<dbReference type="GO" id="GO:0000166">
    <property type="term" value="F:nucleotide binding"/>
    <property type="evidence" value="ECO:0007669"/>
    <property type="project" value="UniProtKB-KW"/>
</dbReference>
<evidence type="ECO:0000259" key="9">
    <source>
        <dbReference type="SMART" id="SM00839"/>
    </source>
</evidence>
<feature type="binding site" evidence="6">
    <location>
        <position position="66"/>
    </location>
    <ligand>
        <name>substrate</name>
    </ligand>
</feature>
<feature type="domain" description="Glutamate/phenylalanine/leucine/valine/L-tryptophan dehydrogenase C-terminal" evidence="9">
    <location>
        <begin position="177"/>
        <end position="414"/>
    </location>
</feature>
<dbReference type="KEGG" id="euz:DVS28_a1350"/>
<evidence type="ECO:0000256" key="2">
    <source>
        <dbReference type="ARBA" id="ARBA00023002"/>
    </source>
</evidence>
<evidence type="ECO:0000256" key="3">
    <source>
        <dbReference type="ARBA" id="ARBA00023027"/>
    </source>
</evidence>
<organism evidence="10 11">
    <name type="scientific">Euzebya pacifica</name>
    <dbReference type="NCBI Taxonomy" id="1608957"/>
    <lineage>
        <taxon>Bacteria</taxon>
        <taxon>Bacillati</taxon>
        <taxon>Actinomycetota</taxon>
        <taxon>Nitriliruptoria</taxon>
        <taxon>Euzebyales</taxon>
    </lineage>
</organism>
<dbReference type="InterPro" id="IPR006097">
    <property type="entry name" value="Glu/Leu/Phe/Val/Trp_DH_dimer"/>
</dbReference>
<dbReference type="RefSeq" id="WP_114590761.1">
    <property type="nucleotide sequence ID" value="NZ_CP031165.1"/>
</dbReference>
<reference evidence="10 11" key="1">
    <citation type="submission" date="2018-09" db="EMBL/GenBank/DDBJ databases">
        <title>Complete genome sequence of Euzebya sp. DY32-46 isolated from seawater of Pacific Ocean.</title>
        <authorList>
            <person name="Xu L."/>
            <person name="Wu Y.-H."/>
            <person name="Xu X.-W."/>
        </authorList>
    </citation>
    <scope>NUCLEOTIDE SEQUENCE [LARGE SCALE GENOMIC DNA]</scope>
    <source>
        <strain evidence="10 11">DY32-46</strain>
    </source>
</reference>
<evidence type="ECO:0000313" key="10">
    <source>
        <dbReference type="EMBL" id="AXV06049.1"/>
    </source>
</evidence>
<dbReference type="PANTHER" id="PTHR11606">
    <property type="entry name" value="GLUTAMATE DEHYDROGENASE"/>
    <property type="match status" value="1"/>
</dbReference>
<feature type="binding site" evidence="6">
    <location>
        <position position="350"/>
    </location>
    <ligand>
        <name>substrate</name>
    </ligand>
</feature>
<dbReference type="SMART" id="SM00839">
    <property type="entry name" value="ELFV_dehydrog"/>
    <property type="match status" value="1"/>
</dbReference>
<dbReference type="Gene3D" id="3.40.50.10860">
    <property type="entry name" value="Leucine Dehydrogenase, chain A, domain 1"/>
    <property type="match status" value="1"/>
</dbReference>
<dbReference type="InterPro" id="IPR046346">
    <property type="entry name" value="Aminoacid_DH-like_N_sf"/>
</dbReference>
<protein>
    <recommendedName>
        <fullName evidence="4">Glutamate dehydrogenase</fullName>
    </recommendedName>
</protein>
<dbReference type="PANTHER" id="PTHR11606:SF24">
    <property type="entry name" value="NAD-SPECIFIC GLUTAMATE DEHYDROGENASE"/>
    <property type="match status" value="1"/>
</dbReference>
<comment type="similarity">
    <text evidence="1 4 8">Belongs to the Glu/Leu/Phe/Val dehydrogenases family.</text>
</comment>
<evidence type="ECO:0000256" key="5">
    <source>
        <dbReference type="PIRSR" id="PIRSR000185-1"/>
    </source>
</evidence>
<feature type="active site" description="Proton donor" evidence="5">
    <location>
        <position position="102"/>
    </location>
</feature>
<dbReference type="PROSITE" id="PS00074">
    <property type="entry name" value="GLFV_DEHYDROGENASE"/>
    <property type="match status" value="1"/>
</dbReference>
<dbReference type="InterPro" id="IPR033524">
    <property type="entry name" value="Glu/Leu/Phe/Val_DH_AS"/>
</dbReference>
<name>A0A346XV02_9ACTN</name>
<proteinExistence type="inferred from homology"/>
<dbReference type="InterPro" id="IPR036291">
    <property type="entry name" value="NAD(P)-bd_dom_sf"/>
</dbReference>
<dbReference type="CDD" id="cd01076">
    <property type="entry name" value="NAD_bind_1_Glu_DH"/>
    <property type="match status" value="1"/>
</dbReference>
<dbReference type="InterPro" id="IPR014362">
    <property type="entry name" value="Glu_DH"/>
</dbReference>
<dbReference type="InterPro" id="IPR006096">
    <property type="entry name" value="Glu/Leu/Phe/Val/Trp_DH_C"/>
</dbReference>
<dbReference type="Proteomes" id="UP000264006">
    <property type="component" value="Chromosome"/>
</dbReference>